<dbReference type="EMBL" id="KL985324">
    <property type="protein sequence ID" value="KFK22804.1"/>
    <property type="molecule type" value="Genomic_DNA"/>
</dbReference>
<keyword evidence="3" id="KW-1185">Reference proteome</keyword>
<protein>
    <submittedName>
        <fullName evidence="2">Uncharacterized protein</fullName>
    </submittedName>
</protein>
<gene>
    <name evidence="2" type="ORF">AALP_AAs59619U000200</name>
</gene>
<feature type="region of interest" description="Disordered" evidence="1">
    <location>
        <begin position="53"/>
        <end position="72"/>
    </location>
</feature>
<feature type="non-terminal residue" evidence="2">
    <location>
        <position position="72"/>
    </location>
</feature>
<dbReference type="Gramene" id="KFK22804">
    <property type="protein sequence ID" value="KFK22804"/>
    <property type="gene ID" value="AALP_AAs59619U000200"/>
</dbReference>
<evidence type="ECO:0000313" key="2">
    <source>
        <dbReference type="EMBL" id="KFK22804.1"/>
    </source>
</evidence>
<proteinExistence type="predicted"/>
<evidence type="ECO:0000313" key="3">
    <source>
        <dbReference type="Proteomes" id="UP000029120"/>
    </source>
</evidence>
<evidence type="ECO:0000256" key="1">
    <source>
        <dbReference type="SAM" id="MobiDB-lite"/>
    </source>
</evidence>
<dbReference type="AlphaFoldDB" id="A0A087FYV2"/>
<name>A0A087FYV2_ARAAL</name>
<accession>A0A087FYV2</accession>
<dbReference type="eggNOG" id="KOG4197">
    <property type="taxonomic scope" value="Eukaryota"/>
</dbReference>
<dbReference type="Proteomes" id="UP000029120">
    <property type="component" value="Unassembled WGS sequence"/>
</dbReference>
<organism evidence="2 3">
    <name type="scientific">Arabis alpina</name>
    <name type="common">Alpine rock-cress</name>
    <dbReference type="NCBI Taxonomy" id="50452"/>
    <lineage>
        <taxon>Eukaryota</taxon>
        <taxon>Viridiplantae</taxon>
        <taxon>Streptophyta</taxon>
        <taxon>Embryophyta</taxon>
        <taxon>Tracheophyta</taxon>
        <taxon>Spermatophyta</taxon>
        <taxon>Magnoliopsida</taxon>
        <taxon>eudicotyledons</taxon>
        <taxon>Gunneridae</taxon>
        <taxon>Pentapetalae</taxon>
        <taxon>rosids</taxon>
        <taxon>malvids</taxon>
        <taxon>Brassicales</taxon>
        <taxon>Brassicaceae</taxon>
        <taxon>Arabideae</taxon>
        <taxon>Arabis</taxon>
    </lineage>
</organism>
<reference evidence="3" key="1">
    <citation type="journal article" date="2015" name="Nat. Plants">
        <title>Genome expansion of Arabis alpina linked with retrotransposition and reduced symmetric DNA methylation.</title>
        <authorList>
            <person name="Willing E.M."/>
            <person name="Rawat V."/>
            <person name="Mandakova T."/>
            <person name="Maumus F."/>
            <person name="James G.V."/>
            <person name="Nordstroem K.J."/>
            <person name="Becker C."/>
            <person name="Warthmann N."/>
            <person name="Chica C."/>
            <person name="Szarzynska B."/>
            <person name="Zytnicki M."/>
            <person name="Albani M.C."/>
            <person name="Kiefer C."/>
            <person name="Bergonzi S."/>
            <person name="Castaings L."/>
            <person name="Mateos J.L."/>
            <person name="Berns M.C."/>
            <person name="Bujdoso N."/>
            <person name="Piofczyk T."/>
            <person name="de Lorenzo L."/>
            <person name="Barrero-Sicilia C."/>
            <person name="Mateos I."/>
            <person name="Piednoel M."/>
            <person name="Hagmann J."/>
            <person name="Chen-Min-Tao R."/>
            <person name="Iglesias-Fernandez R."/>
            <person name="Schuster S.C."/>
            <person name="Alonso-Blanco C."/>
            <person name="Roudier F."/>
            <person name="Carbonero P."/>
            <person name="Paz-Ares J."/>
            <person name="Davis S.J."/>
            <person name="Pecinka A."/>
            <person name="Quesneville H."/>
            <person name="Colot V."/>
            <person name="Lysak M.A."/>
            <person name="Weigel D."/>
            <person name="Coupland G."/>
            <person name="Schneeberger K."/>
        </authorList>
    </citation>
    <scope>NUCLEOTIDE SEQUENCE [LARGE SCALE GENOMIC DNA]</scope>
    <source>
        <strain evidence="3">cv. Pajares</strain>
    </source>
</reference>
<sequence length="72" mass="7701">MVIKKPTKSLLSSVFISRIRNSGESSIVSGTVKDRDIAGTSQAVKNLLISKTSSSSDLEEAPLPNQVSNLLR</sequence>